<evidence type="ECO:0000313" key="1">
    <source>
        <dbReference type="EMBL" id="ETI19981.1"/>
    </source>
</evidence>
<evidence type="ECO:0000313" key="2">
    <source>
        <dbReference type="Proteomes" id="UP000030678"/>
    </source>
</evidence>
<dbReference type="Gene3D" id="3.40.50.720">
    <property type="entry name" value="NAD(P)-binding Rossmann-like Domain"/>
    <property type="match status" value="1"/>
</dbReference>
<dbReference type="SUPFAM" id="SSF51735">
    <property type="entry name" value="NAD(P)-binding Rossmann-fold domains"/>
    <property type="match status" value="1"/>
</dbReference>
<organism evidence="1 2">
    <name type="scientific">Cladophialophora carrionii CBS 160.54</name>
    <dbReference type="NCBI Taxonomy" id="1279043"/>
    <lineage>
        <taxon>Eukaryota</taxon>
        <taxon>Fungi</taxon>
        <taxon>Dikarya</taxon>
        <taxon>Ascomycota</taxon>
        <taxon>Pezizomycotina</taxon>
        <taxon>Eurotiomycetes</taxon>
        <taxon>Chaetothyriomycetidae</taxon>
        <taxon>Chaetothyriales</taxon>
        <taxon>Herpotrichiellaceae</taxon>
        <taxon>Cladophialophora</taxon>
    </lineage>
</organism>
<proteinExistence type="predicted"/>
<dbReference type="RefSeq" id="XP_008731523.1">
    <property type="nucleotide sequence ID" value="XM_008733301.1"/>
</dbReference>
<dbReference type="AlphaFoldDB" id="V9D013"/>
<dbReference type="EMBL" id="KB822709">
    <property type="protein sequence ID" value="ETI19981.1"/>
    <property type="molecule type" value="Genomic_DNA"/>
</dbReference>
<dbReference type="HOGENOM" id="CLU_2196666_0_0_1"/>
<accession>V9D013</accession>
<dbReference type="GeneID" id="19987489"/>
<dbReference type="VEuPathDB" id="FungiDB:G647_08996"/>
<reference evidence="1 2" key="1">
    <citation type="submission" date="2013-03" db="EMBL/GenBank/DDBJ databases">
        <title>The Genome Sequence of Cladophialophora carrionii CBS 160.54.</title>
        <authorList>
            <consortium name="The Broad Institute Genomics Platform"/>
            <person name="Cuomo C."/>
            <person name="de Hoog S."/>
            <person name="Gorbushina A."/>
            <person name="Walker B."/>
            <person name="Young S.K."/>
            <person name="Zeng Q."/>
            <person name="Gargeya S."/>
            <person name="Fitzgerald M."/>
            <person name="Haas B."/>
            <person name="Abouelleil A."/>
            <person name="Allen A.W."/>
            <person name="Alvarado L."/>
            <person name="Arachchi H.M."/>
            <person name="Berlin A.M."/>
            <person name="Chapman S.B."/>
            <person name="Gainer-Dewar J."/>
            <person name="Goldberg J."/>
            <person name="Griggs A."/>
            <person name="Gujja S."/>
            <person name="Hansen M."/>
            <person name="Howarth C."/>
            <person name="Imamovic A."/>
            <person name="Ireland A."/>
            <person name="Larimer J."/>
            <person name="McCowan C."/>
            <person name="Murphy C."/>
            <person name="Pearson M."/>
            <person name="Poon T.W."/>
            <person name="Priest M."/>
            <person name="Roberts A."/>
            <person name="Saif S."/>
            <person name="Shea T."/>
            <person name="Sisk P."/>
            <person name="Sykes S."/>
            <person name="Wortman J."/>
            <person name="Nusbaum C."/>
            <person name="Birren B."/>
        </authorList>
    </citation>
    <scope>NUCLEOTIDE SEQUENCE [LARGE SCALE GENOMIC DNA]</scope>
    <source>
        <strain evidence="1 2">CBS 160.54</strain>
    </source>
</reference>
<dbReference type="InterPro" id="IPR036291">
    <property type="entry name" value="NAD(P)-bd_dom_sf"/>
</dbReference>
<gene>
    <name evidence="1" type="ORF">G647_08996</name>
</gene>
<sequence>MVLQQFLPGRSRQNAKEQAVVINFNSIAAYNVLLPNLVSSHVVSKAAMWRMMETISMDILDETVLPGGARLISIHPGNVKTGMYRKAGLEGVAQVKSTGPGLAGDFVV</sequence>
<protein>
    <submittedName>
        <fullName evidence="1">Uncharacterized protein</fullName>
    </submittedName>
</protein>
<dbReference type="Proteomes" id="UP000030678">
    <property type="component" value="Unassembled WGS sequence"/>
</dbReference>
<dbReference type="OrthoDB" id="1933717at2759"/>
<name>V9D013_9EURO</name>